<sequence>MPEIRPVTAQDLPAIALLFQRLLRSEGVELNALADYMKTLFLEGPNYDPDLPSKVHVRDDGTVSGFFGIFPLVMEYAGKTMRAAVCGTFMVEAREDDPFAGARLLRDVLAGPQDLSFTETSNDLATALWRRVNGHVLPDYSLEWLRILRPASFVADRAAERVPAARLITPLLRPFDALAQRRKSNWMGYVPEASRADAFSDADVSEDEAAELIPTFLRQFALRPQWDAERLRYMLAEARQKALHGERVLRVVRARSNGAPVGLYLYYGDAGRLGRVVQILSLPGREGTVIDRMLNHADSRNMPALRGRTQPALLSAMMGRKIAFVHASSTIVHSRHPELMEAFTSGRAFINGLAGEGWTRLIGDRFA</sequence>
<keyword evidence="2" id="KW-1185">Reference proteome</keyword>
<evidence type="ECO:0000313" key="2">
    <source>
        <dbReference type="Proteomes" id="UP001201701"/>
    </source>
</evidence>
<dbReference type="RefSeq" id="WP_239363262.1">
    <property type="nucleotide sequence ID" value="NZ_JAKREW010000005.1"/>
</dbReference>
<accession>A0ABS9QE14</accession>
<proteinExistence type="predicted"/>
<dbReference type="Proteomes" id="UP001201701">
    <property type="component" value="Unassembled WGS sequence"/>
</dbReference>
<organism evidence="1 2">
    <name type="scientific">Mesorhizobium retamae</name>
    <dbReference type="NCBI Taxonomy" id="2912854"/>
    <lineage>
        <taxon>Bacteria</taxon>
        <taxon>Pseudomonadati</taxon>
        <taxon>Pseudomonadota</taxon>
        <taxon>Alphaproteobacteria</taxon>
        <taxon>Hyphomicrobiales</taxon>
        <taxon>Phyllobacteriaceae</taxon>
        <taxon>Mesorhizobium</taxon>
    </lineage>
</organism>
<evidence type="ECO:0000313" key="1">
    <source>
        <dbReference type="EMBL" id="MCG7504899.1"/>
    </source>
</evidence>
<protein>
    <recommendedName>
        <fullName evidence="3">GNAT family N-acetyltransferase</fullName>
    </recommendedName>
</protein>
<comment type="caution">
    <text evidence="1">The sequence shown here is derived from an EMBL/GenBank/DDBJ whole genome shotgun (WGS) entry which is preliminary data.</text>
</comment>
<name>A0ABS9QE14_9HYPH</name>
<gene>
    <name evidence="1" type="ORF">L4923_07685</name>
</gene>
<dbReference type="EMBL" id="JAKREW010000005">
    <property type="protein sequence ID" value="MCG7504899.1"/>
    <property type="molecule type" value="Genomic_DNA"/>
</dbReference>
<evidence type="ECO:0008006" key="3">
    <source>
        <dbReference type="Google" id="ProtNLM"/>
    </source>
</evidence>
<reference evidence="1 2" key="1">
    <citation type="submission" date="2022-02" db="EMBL/GenBank/DDBJ databases">
        <title>Draft genome sequence of Mezorhizobium retamae strain IRAMC:0171 isolated from Retama raetam nodules.</title>
        <authorList>
            <person name="Bengaied R."/>
            <person name="Sbissi I."/>
            <person name="Huber K."/>
            <person name="Ghodbane F."/>
            <person name="Nouioui I."/>
            <person name="Tarhouni M."/>
            <person name="Gtari M."/>
        </authorList>
    </citation>
    <scope>NUCLEOTIDE SEQUENCE [LARGE SCALE GENOMIC DNA]</scope>
    <source>
        <strain evidence="1 2">IRAMC:0171</strain>
    </source>
</reference>